<reference evidence="2 3" key="1">
    <citation type="submission" date="2018-02" db="EMBL/GenBank/DDBJ databases">
        <authorList>
            <person name="Cohen D.B."/>
            <person name="Kent A.D."/>
        </authorList>
    </citation>
    <scope>NUCLEOTIDE SEQUENCE [LARGE SCALE GENOMIC DNA]</scope>
    <source>
        <strain evidence="2 3">ULC007</strain>
    </source>
</reference>
<dbReference type="PROSITE" id="PS50164">
    <property type="entry name" value="GIY_YIG"/>
    <property type="match status" value="1"/>
</dbReference>
<dbReference type="InterPro" id="IPR035901">
    <property type="entry name" value="GIY-YIG_endonuc_sf"/>
</dbReference>
<feature type="domain" description="GIY-YIG" evidence="1">
    <location>
        <begin position="38"/>
        <end position="116"/>
    </location>
</feature>
<dbReference type="EMBL" id="PVWG01000066">
    <property type="protein sequence ID" value="PSB15224.1"/>
    <property type="molecule type" value="Genomic_DNA"/>
</dbReference>
<gene>
    <name evidence="2" type="ORF">C7B65_24875</name>
</gene>
<dbReference type="Proteomes" id="UP000238634">
    <property type="component" value="Unassembled WGS sequence"/>
</dbReference>
<proteinExistence type="predicted"/>
<comment type="caution">
    <text evidence="2">The sequence shown here is derived from an EMBL/GenBank/DDBJ whole genome shotgun (WGS) entry which is preliminary data.</text>
</comment>
<accession>A0A2T1D482</accession>
<evidence type="ECO:0000313" key="2">
    <source>
        <dbReference type="EMBL" id="PSB15224.1"/>
    </source>
</evidence>
<sequence>MSDDKDPTREKAELILQALKVDFELCHELLKDFRNVPNRPGIYAVRDREKILYIGRSANIRTRFQGGHKALGWALIDGLRAQDVRIATAIVEEPWVRRLPAIEEYLLVALRPFYNVQYPSPRG</sequence>
<dbReference type="AlphaFoldDB" id="A0A2T1D482"/>
<dbReference type="Gene3D" id="3.40.1440.10">
    <property type="entry name" value="GIY-YIG endonuclease"/>
    <property type="match status" value="1"/>
</dbReference>
<organism evidence="2 3">
    <name type="scientific">Phormidesmis priestleyi ULC007</name>
    <dbReference type="NCBI Taxonomy" id="1920490"/>
    <lineage>
        <taxon>Bacteria</taxon>
        <taxon>Bacillati</taxon>
        <taxon>Cyanobacteriota</taxon>
        <taxon>Cyanophyceae</taxon>
        <taxon>Leptolyngbyales</taxon>
        <taxon>Leptolyngbyaceae</taxon>
        <taxon>Phormidesmis</taxon>
    </lineage>
</organism>
<evidence type="ECO:0000313" key="3">
    <source>
        <dbReference type="Proteomes" id="UP000238634"/>
    </source>
</evidence>
<dbReference type="RefSeq" id="WP_106254209.1">
    <property type="nucleotide sequence ID" value="NZ_PVWG01000066.1"/>
</dbReference>
<name>A0A2T1D482_9CYAN</name>
<dbReference type="InterPro" id="IPR000305">
    <property type="entry name" value="GIY-YIG_endonuc"/>
</dbReference>
<evidence type="ECO:0000259" key="1">
    <source>
        <dbReference type="PROSITE" id="PS50164"/>
    </source>
</evidence>
<reference evidence="2 3" key="2">
    <citation type="submission" date="2018-03" db="EMBL/GenBank/DDBJ databases">
        <title>The ancient ancestry and fast evolution of plastids.</title>
        <authorList>
            <person name="Moore K.R."/>
            <person name="Magnabosco C."/>
            <person name="Momper L."/>
            <person name="Gold D.A."/>
            <person name="Bosak T."/>
            <person name="Fournier G.P."/>
        </authorList>
    </citation>
    <scope>NUCLEOTIDE SEQUENCE [LARGE SCALE GENOMIC DNA]</scope>
    <source>
        <strain evidence="2 3">ULC007</strain>
    </source>
</reference>
<protein>
    <submittedName>
        <fullName evidence="2">Excinuclease ABC subunit C</fullName>
    </submittedName>
</protein>
<keyword evidence="3" id="KW-1185">Reference proteome</keyword>